<dbReference type="EMBL" id="BAABME010003794">
    <property type="protein sequence ID" value="GAA0160167.1"/>
    <property type="molecule type" value="Genomic_DNA"/>
</dbReference>
<evidence type="ECO:0000313" key="3">
    <source>
        <dbReference type="Proteomes" id="UP001454036"/>
    </source>
</evidence>
<feature type="region of interest" description="Disordered" evidence="1">
    <location>
        <begin position="34"/>
        <end position="56"/>
    </location>
</feature>
<reference evidence="2 3" key="1">
    <citation type="submission" date="2024-01" db="EMBL/GenBank/DDBJ databases">
        <title>The complete chloroplast genome sequence of Lithospermum erythrorhizon: insights into the phylogenetic relationship among Boraginaceae species and the maternal lineages of purple gromwells.</title>
        <authorList>
            <person name="Okada T."/>
            <person name="Watanabe K."/>
        </authorList>
    </citation>
    <scope>NUCLEOTIDE SEQUENCE [LARGE SCALE GENOMIC DNA]</scope>
</reference>
<comment type="caution">
    <text evidence="2">The sequence shown here is derived from an EMBL/GenBank/DDBJ whole genome shotgun (WGS) entry which is preliminary data.</text>
</comment>
<accession>A0AAV3QDD1</accession>
<dbReference type="Proteomes" id="UP001454036">
    <property type="component" value="Unassembled WGS sequence"/>
</dbReference>
<sequence>MDFAHQGARLLGEDKIPTNHITFTILRKAKVKVPKDFKRSKQEPEMKWGDYPSDSDHKDIEESCHMYVEVEDILETEAALEAPQTTQEVPRAS</sequence>
<organism evidence="2 3">
    <name type="scientific">Lithospermum erythrorhizon</name>
    <name type="common">Purple gromwell</name>
    <name type="synonym">Lithospermum officinale var. erythrorhizon</name>
    <dbReference type="NCBI Taxonomy" id="34254"/>
    <lineage>
        <taxon>Eukaryota</taxon>
        <taxon>Viridiplantae</taxon>
        <taxon>Streptophyta</taxon>
        <taxon>Embryophyta</taxon>
        <taxon>Tracheophyta</taxon>
        <taxon>Spermatophyta</taxon>
        <taxon>Magnoliopsida</taxon>
        <taxon>eudicotyledons</taxon>
        <taxon>Gunneridae</taxon>
        <taxon>Pentapetalae</taxon>
        <taxon>asterids</taxon>
        <taxon>lamiids</taxon>
        <taxon>Boraginales</taxon>
        <taxon>Boraginaceae</taxon>
        <taxon>Boraginoideae</taxon>
        <taxon>Lithospermeae</taxon>
        <taxon>Lithospermum</taxon>
    </lineage>
</organism>
<gene>
    <name evidence="2" type="ORF">LIER_16783</name>
</gene>
<evidence type="ECO:0000256" key="1">
    <source>
        <dbReference type="SAM" id="MobiDB-lite"/>
    </source>
</evidence>
<proteinExistence type="predicted"/>
<keyword evidence="3" id="KW-1185">Reference proteome</keyword>
<protein>
    <submittedName>
        <fullName evidence="2">Uncharacterized protein</fullName>
    </submittedName>
</protein>
<evidence type="ECO:0000313" key="2">
    <source>
        <dbReference type="EMBL" id="GAA0160167.1"/>
    </source>
</evidence>
<name>A0AAV3QDD1_LITER</name>
<dbReference type="AlphaFoldDB" id="A0AAV3QDD1"/>